<keyword evidence="6 14" id="KW-0436">Ligase</keyword>
<organism evidence="17 18">
    <name type="scientific">Chelativorans composti</name>
    <dbReference type="NCBI Taxonomy" id="768533"/>
    <lineage>
        <taxon>Bacteria</taxon>
        <taxon>Pseudomonadati</taxon>
        <taxon>Pseudomonadota</taxon>
        <taxon>Alphaproteobacteria</taxon>
        <taxon>Hyphomicrobiales</taxon>
        <taxon>Phyllobacteriaceae</taxon>
        <taxon>Chelativorans</taxon>
    </lineage>
</organism>
<dbReference type="Gene3D" id="3.30.470.20">
    <property type="entry name" value="ATP-grasp fold, B domain"/>
    <property type="match status" value="1"/>
</dbReference>
<comment type="subunit">
    <text evidence="3 14">Acetyl-CoA carboxylase is a heterohexamer of biotin carboxyl carrier protein, biotin carboxylase and the two subunits of carboxyl transferase in a 2:2 complex.</text>
</comment>
<keyword evidence="7" id="KW-0479">Metal-binding</keyword>
<feature type="domain" description="ATP-grasp" evidence="15">
    <location>
        <begin position="120"/>
        <end position="316"/>
    </location>
</feature>
<dbReference type="RefSeq" id="WP_345100281.1">
    <property type="nucleotide sequence ID" value="NZ_BAABGS010000074.1"/>
</dbReference>
<sequence>MFQKILIANRGEIALRILRACKELGIRTVAVHSTADSDAMHVRLADESVCIGPPSSRESYLNIQQIVAACEITGADAVHPGYGFLSENARFADILAAHNITFIGPSGDHIRLMGDKIEAKRTAKRLGIPVVPGSEGAIRDEDEAKRIAAEIGYPVLIKASAGGGGRGMKVARSEADLAEALSTARSEAGAAFGDDAVYIEKYLEKPRHIEVQVMGDGKGNAIHLGERDCSLQRRHQKVWEEALSPAITEEQRHKIGMIVANAMSELGYAGAGTVEFLYENGEFYFIEMNTRLQVEHPVTEAITGIDLVHEQIRVAAGEGLSLKQSEVRFHGHAIECRINAEDPHTFVPSPGTITYFHTPGGLGVRVDSGVYSGYRIPPYYDSLIGKLIVHGRNRTECMMRLRRALDEFVVDGINTTLPLFRELVGNDDIAAGNYDIHWLEKYLAQSSGQSQE</sequence>
<dbReference type="PROSITE" id="PS50975">
    <property type="entry name" value="ATP_GRASP"/>
    <property type="match status" value="1"/>
</dbReference>
<evidence type="ECO:0000256" key="13">
    <source>
        <dbReference type="PROSITE-ProRule" id="PRU00409"/>
    </source>
</evidence>
<evidence type="ECO:0000256" key="6">
    <source>
        <dbReference type="ARBA" id="ARBA00022598"/>
    </source>
</evidence>
<dbReference type="SUPFAM" id="SSF52440">
    <property type="entry name" value="PreATP-grasp domain"/>
    <property type="match status" value="1"/>
</dbReference>
<dbReference type="InterPro" id="IPR011761">
    <property type="entry name" value="ATP-grasp"/>
</dbReference>
<evidence type="ECO:0000256" key="9">
    <source>
        <dbReference type="ARBA" id="ARBA00022840"/>
    </source>
</evidence>
<name>A0ABW5DD37_9HYPH</name>
<accession>A0ABW5DD37</accession>
<keyword evidence="9 13" id="KW-0067">ATP-binding</keyword>
<feature type="domain" description="Biotin carboxylation" evidence="16">
    <location>
        <begin position="1"/>
        <end position="444"/>
    </location>
</feature>
<evidence type="ECO:0000256" key="10">
    <source>
        <dbReference type="ARBA" id="ARBA00022842"/>
    </source>
</evidence>
<reference evidence="18" key="1">
    <citation type="journal article" date="2019" name="Int. J. Syst. Evol. Microbiol.">
        <title>The Global Catalogue of Microorganisms (GCM) 10K type strain sequencing project: providing services to taxonomists for standard genome sequencing and annotation.</title>
        <authorList>
            <consortium name="The Broad Institute Genomics Platform"/>
            <consortium name="The Broad Institute Genome Sequencing Center for Infectious Disease"/>
            <person name="Wu L."/>
            <person name="Ma J."/>
        </authorList>
    </citation>
    <scope>NUCLEOTIDE SEQUENCE [LARGE SCALE GENOMIC DNA]</scope>
    <source>
        <strain evidence="18">KCTC 23707</strain>
    </source>
</reference>
<evidence type="ECO:0000256" key="2">
    <source>
        <dbReference type="ARBA" id="ARBA00004956"/>
    </source>
</evidence>
<keyword evidence="14" id="KW-0276">Fatty acid metabolism</keyword>
<dbReference type="NCBIfam" id="NF006367">
    <property type="entry name" value="PRK08591.1"/>
    <property type="match status" value="1"/>
</dbReference>
<comment type="function">
    <text evidence="1 14">This protein is a component of the acetyl coenzyme A carboxylase complex; first, biotin carboxylase catalyzes the carboxylation of the carrier protein and then the transcarboxylase transfers the carboxyl group to form malonyl-CoA.</text>
</comment>
<comment type="caution">
    <text evidence="17">The sequence shown here is derived from an EMBL/GenBank/DDBJ whole genome shotgun (WGS) entry which is preliminary data.</text>
</comment>
<dbReference type="PANTHER" id="PTHR48095">
    <property type="entry name" value="PYRUVATE CARBOXYLASE SUBUNIT A"/>
    <property type="match status" value="1"/>
</dbReference>
<dbReference type="InterPro" id="IPR011054">
    <property type="entry name" value="Rudment_hybrid_motif"/>
</dbReference>
<dbReference type="SUPFAM" id="SSF51246">
    <property type="entry name" value="Rudiment single hybrid motif"/>
    <property type="match status" value="1"/>
</dbReference>
<evidence type="ECO:0000259" key="16">
    <source>
        <dbReference type="PROSITE" id="PS50979"/>
    </source>
</evidence>
<keyword evidence="8 13" id="KW-0547">Nucleotide-binding</keyword>
<keyword evidence="14" id="KW-0275">Fatty acid biosynthesis</keyword>
<evidence type="ECO:0000313" key="17">
    <source>
        <dbReference type="EMBL" id="MFD2258977.1"/>
    </source>
</evidence>
<dbReference type="Pfam" id="PF02785">
    <property type="entry name" value="Biotin_carb_C"/>
    <property type="match status" value="1"/>
</dbReference>
<evidence type="ECO:0000259" key="15">
    <source>
        <dbReference type="PROSITE" id="PS50975"/>
    </source>
</evidence>
<evidence type="ECO:0000256" key="4">
    <source>
        <dbReference type="ARBA" id="ARBA00013263"/>
    </source>
</evidence>
<dbReference type="InterPro" id="IPR005481">
    <property type="entry name" value="BC-like_N"/>
</dbReference>
<dbReference type="PROSITE" id="PS50979">
    <property type="entry name" value="BC"/>
    <property type="match status" value="1"/>
</dbReference>
<comment type="pathway">
    <text evidence="2 14">Lipid metabolism; malonyl-CoA biosynthesis; malonyl-CoA from acetyl-CoA: step 1/1.</text>
</comment>
<gene>
    <name evidence="17" type="primary">accC</name>
    <name evidence="17" type="ORF">ACFSMZ_04275</name>
</gene>
<dbReference type="InterPro" id="IPR005482">
    <property type="entry name" value="Biotin_COase_C"/>
</dbReference>
<evidence type="ECO:0000256" key="14">
    <source>
        <dbReference type="RuleBase" id="RU365063"/>
    </source>
</evidence>
<dbReference type="GO" id="GO:0004075">
    <property type="term" value="F:biotin carboxylase activity"/>
    <property type="evidence" value="ECO:0007669"/>
    <property type="project" value="UniProtKB-EC"/>
</dbReference>
<evidence type="ECO:0000256" key="8">
    <source>
        <dbReference type="ARBA" id="ARBA00022741"/>
    </source>
</evidence>
<keyword evidence="10" id="KW-0460">Magnesium</keyword>
<evidence type="ECO:0000256" key="11">
    <source>
        <dbReference type="ARBA" id="ARBA00033786"/>
    </source>
</evidence>
<evidence type="ECO:0000256" key="3">
    <source>
        <dbReference type="ARBA" id="ARBA00011750"/>
    </source>
</evidence>
<protein>
    <recommendedName>
        <fullName evidence="5 14">Biotin carboxylase</fullName>
        <ecNumber evidence="4 14">6.3.4.14</ecNumber>
    </recommendedName>
    <alternativeName>
        <fullName evidence="11 14">Acetyl-coenzyme A carboxylase biotin carboxylase subunit A</fullName>
    </alternativeName>
</protein>
<dbReference type="InterPro" id="IPR004549">
    <property type="entry name" value="Acetyl_CoA_COase_biotin_COase"/>
</dbReference>
<dbReference type="SUPFAM" id="SSF56059">
    <property type="entry name" value="Glutathione synthetase ATP-binding domain-like"/>
    <property type="match status" value="1"/>
</dbReference>
<dbReference type="NCBIfam" id="TIGR00514">
    <property type="entry name" value="accC"/>
    <property type="match status" value="1"/>
</dbReference>
<proteinExistence type="predicted"/>
<comment type="catalytic activity">
    <reaction evidence="12 14">
        <text>N(6)-biotinyl-L-lysyl-[protein] + hydrogencarbonate + ATP = N(6)-carboxybiotinyl-L-lysyl-[protein] + ADP + phosphate + H(+)</text>
        <dbReference type="Rhea" id="RHEA:13501"/>
        <dbReference type="Rhea" id="RHEA-COMP:10505"/>
        <dbReference type="Rhea" id="RHEA-COMP:10506"/>
        <dbReference type="ChEBI" id="CHEBI:15378"/>
        <dbReference type="ChEBI" id="CHEBI:17544"/>
        <dbReference type="ChEBI" id="CHEBI:30616"/>
        <dbReference type="ChEBI" id="CHEBI:43474"/>
        <dbReference type="ChEBI" id="CHEBI:83144"/>
        <dbReference type="ChEBI" id="CHEBI:83145"/>
        <dbReference type="ChEBI" id="CHEBI:456216"/>
        <dbReference type="EC" id="6.3.4.14"/>
    </reaction>
</comment>
<keyword evidence="14" id="KW-0443">Lipid metabolism</keyword>
<evidence type="ECO:0000256" key="12">
    <source>
        <dbReference type="ARBA" id="ARBA00048600"/>
    </source>
</evidence>
<dbReference type="PROSITE" id="PS00867">
    <property type="entry name" value="CPSASE_2"/>
    <property type="match status" value="1"/>
</dbReference>
<dbReference type="SMART" id="SM00878">
    <property type="entry name" value="Biotin_carb_C"/>
    <property type="match status" value="1"/>
</dbReference>
<evidence type="ECO:0000256" key="1">
    <source>
        <dbReference type="ARBA" id="ARBA00003761"/>
    </source>
</evidence>
<dbReference type="Proteomes" id="UP001597373">
    <property type="component" value="Unassembled WGS sequence"/>
</dbReference>
<dbReference type="PANTHER" id="PTHR48095:SF2">
    <property type="entry name" value="BIOTIN CARBOXYLASE, CHLOROPLASTIC"/>
    <property type="match status" value="1"/>
</dbReference>
<evidence type="ECO:0000256" key="5">
    <source>
        <dbReference type="ARBA" id="ARBA00017242"/>
    </source>
</evidence>
<dbReference type="InterPro" id="IPR011764">
    <property type="entry name" value="Biotin_carboxylation_dom"/>
</dbReference>
<dbReference type="EC" id="6.3.4.14" evidence="4 14"/>
<dbReference type="Pfam" id="PF00289">
    <property type="entry name" value="Biotin_carb_N"/>
    <property type="match status" value="1"/>
</dbReference>
<dbReference type="Pfam" id="PF02786">
    <property type="entry name" value="CPSase_L_D2"/>
    <property type="match status" value="1"/>
</dbReference>
<keyword evidence="18" id="KW-1185">Reference proteome</keyword>
<keyword evidence="14" id="KW-0444">Lipid biosynthesis</keyword>
<dbReference type="InterPro" id="IPR005479">
    <property type="entry name" value="CPAse_ATP-bd"/>
</dbReference>
<keyword evidence="14" id="KW-0092">Biotin</keyword>
<evidence type="ECO:0000313" key="18">
    <source>
        <dbReference type="Proteomes" id="UP001597373"/>
    </source>
</evidence>
<dbReference type="InterPro" id="IPR016185">
    <property type="entry name" value="PreATP-grasp_dom_sf"/>
</dbReference>
<evidence type="ECO:0000256" key="7">
    <source>
        <dbReference type="ARBA" id="ARBA00022723"/>
    </source>
</evidence>
<dbReference type="InterPro" id="IPR051602">
    <property type="entry name" value="ACC_Biotin_Carboxylase"/>
</dbReference>
<dbReference type="EMBL" id="JBHUIR010000017">
    <property type="protein sequence ID" value="MFD2258977.1"/>
    <property type="molecule type" value="Genomic_DNA"/>
</dbReference>
<dbReference type="PROSITE" id="PS00866">
    <property type="entry name" value="CPSASE_1"/>
    <property type="match status" value="1"/>
</dbReference>